<protein>
    <recommendedName>
        <fullName evidence="1">Choline/carnitine acyltransferase domain-containing protein</fullName>
    </recommendedName>
</protein>
<sequence length="100" mass="11320">MTAVTTLGSIGGWRPCEIILPAAPAPLCRAPLFKLKSGRIDGRAFHSYAKERVIYFFLSVATHFWLDDMYLKNPIPLPVNSNPFFLLPKQTFHSSNDQLR</sequence>
<accession>A0AAV4R701</accession>
<feature type="domain" description="Choline/carnitine acyltransferase" evidence="1">
    <location>
        <begin position="62"/>
        <end position="95"/>
    </location>
</feature>
<keyword evidence="3" id="KW-1185">Reference proteome</keyword>
<evidence type="ECO:0000259" key="1">
    <source>
        <dbReference type="Pfam" id="PF00755"/>
    </source>
</evidence>
<reference evidence="2 3" key="1">
    <citation type="submission" date="2021-06" db="EMBL/GenBank/DDBJ databases">
        <title>Caerostris darwini draft genome.</title>
        <authorList>
            <person name="Kono N."/>
            <person name="Arakawa K."/>
        </authorList>
    </citation>
    <scope>NUCLEOTIDE SEQUENCE [LARGE SCALE GENOMIC DNA]</scope>
</reference>
<evidence type="ECO:0000313" key="2">
    <source>
        <dbReference type="EMBL" id="GIY17490.1"/>
    </source>
</evidence>
<dbReference type="InterPro" id="IPR039551">
    <property type="entry name" value="Cho/carn_acyl_trans"/>
</dbReference>
<proteinExistence type="predicted"/>
<dbReference type="Proteomes" id="UP001054837">
    <property type="component" value="Unassembled WGS sequence"/>
</dbReference>
<dbReference type="InterPro" id="IPR042231">
    <property type="entry name" value="Cho/carn_acyl_trans_2"/>
</dbReference>
<name>A0AAV4R701_9ARAC</name>
<evidence type="ECO:0000313" key="3">
    <source>
        <dbReference type="Proteomes" id="UP001054837"/>
    </source>
</evidence>
<dbReference type="Gene3D" id="3.30.559.70">
    <property type="entry name" value="Choline/Carnitine o-acyltransferase, domain 2"/>
    <property type="match status" value="1"/>
</dbReference>
<dbReference type="Pfam" id="PF00755">
    <property type="entry name" value="Carn_acyltransf"/>
    <property type="match status" value="1"/>
</dbReference>
<gene>
    <name evidence="2" type="ORF">CDAR_436331</name>
</gene>
<dbReference type="EMBL" id="BPLQ01005805">
    <property type="protein sequence ID" value="GIY17490.1"/>
    <property type="molecule type" value="Genomic_DNA"/>
</dbReference>
<comment type="caution">
    <text evidence="2">The sequence shown here is derived from an EMBL/GenBank/DDBJ whole genome shotgun (WGS) entry which is preliminary data.</text>
</comment>
<dbReference type="AlphaFoldDB" id="A0AAV4R701"/>
<dbReference type="SUPFAM" id="SSF52777">
    <property type="entry name" value="CoA-dependent acyltransferases"/>
    <property type="match status" value="1"/>
</dbReference>
<organism evidence="2 3">
    <name type="scientific">Caerostris darwini</name>
    <dbReference type="NCBI Taxonomy" id="1538125"/>
    <lineage>
        <taxon>Eukaryota</taxon>
        <taxon>Metazoa</taxon>
        <taxon>Ecdysozoa</taxon>
        <taxon>Arthropoda</taxon>
        <taxon>Chelicerata</taxon>
        <taxon>Arachnida</taxon>
        <taxon>Araneae</taxon>
        <taxon>Araneomorphae</taxon>
        <taxon>Entelegynae</taxon>
        <taxon>Araneoidea</taxon>
        <taxon>Araneidae</taxon>
        <taxon>Caerostris</taxon>
    </lineage>
</organism>